<evidence type="ECO:0008006" key="5">
    <source>
        <dbReference type="Google" id="ProtNLM"/>
    </source>
</evidence>
<proteinExistence type="predicted"/>
<dbReference type="AlphaFoldDB" id="A0A494W3I5"/>
<gene>
    <name evidence="3" type="ORF">SAMIE_1022920</name>
</gene>
<dbReference type="PROSITE" id="PS51257">
    <property type="entry name" value="PROKAR_LIPOPROTEIN"/>
    <property type="match status" value="1"/>
</dbReference>
<name>A0A494W3I5_9SPHN</name>
<dbReference type="Proteomes" id="UP000279959">
    <property type="component" value="Chromosome"/>
</dbReference>
<feature type="signal peptide" evidence="2">
    <location>
        <begin position="1"/>
        <end position="25"/>
    </location>
</feature>
<evidence type="ECO:0000256" key="1">
    <source>
        <dbReference type="SAM" id="Coils"/>
    </source>
</evidence>
<keyword evidence="4" id="KW-1185">Reference proteome</keyword>
<keyword evidence="2" id="KW-0732">Signal</keyword>
<feature type="coiled-coil region" evidence="1">
    <location>
        <begin position="261"/>
        <end position="329"/>
    </location>
</feature>
<evidence type="ECO:0000313" key="3">
    <source>
        <dbReference type="EMBL" id="BBD98791.1"/>
    </source>
</evidence>
<dbReference type="KEGG" id="sami:SAMIE_1022920"/>
<reference evidence="3 4" key="1">
    <citation type="submission" date="2018-05" db="EMBL/GenBank/DDBJ databases">
        <title>Complete Genome Sequence of the Nonylphenol-Degrading Bacterium Sphingobium amiense DSM 16289T.</title>
        <authorList>
            <person name="Ootsuka M."/>
            <person name="Nishizawa T."/>
            <person name="Ohta H."/>
        </authorList>
    </citation>
    <scope>NUCLEOTIDE SEQUENCE [LARGE SCALE GENOMIC DNA]</scope>
    <source>
        <strain evidence="3 4">DSM 16289</strain>
    </source>
</reference>
<evidence type="ECO:0000256" key="2">
    <source>
        <dbReference type="SAM" id="SignalP"/>
    </source>
</evidence>
<evidence type="ECO:0000313" key="4">
    <source>
        <dbReference type="Proteomes" id="UP000279959"/>
    </source>
</evidence>
<keyword evidence="1" id="KW-0175">Coiled coil</keyword>
<accession>A0A494W3I5</accession>
<feature type="chain" id="PRO_5019787141" description="Lipoprotein" evidence="2">
    <location>
        <begin position="26"/>
        <end position="410"/>
    </location>
</feature>
<organism evidence="3 4">
    <name type="scientific">Sphingobium amiense</name>
    <dbReference type="NCBI Taxonomy" id="135719"/>
    <lineage>
        <taxon>Bacteria</taxon>
        <taxon>Pseudomonadati</taxon>
        <taxon>Pseudomonadota</taxon>
        <taxon>Alphaproteobacteria</taxon>
        <taxon>Sphingomonadales</taxon>
        <taxon>Sphingomonadaceae</taxon>
        <taxon>Sphingobium</taxon>
    </lineage>
</organism>
<sequence length="410" mass="42408">MLARHFHPFAVALIFALSGCAGSGAGPLGLGAVIGDRNLASAEPLFSEREEKCFDSGDQFLTAIFGPVDEDQMAKPVQAGGRHSDCGAIAASFQHVIGSSSEGGLSSSRYTTQQRNEIIDILMATSNRKCTRYVAMLKNADAAVNSSLSISAIITSGLGSFVGGVNTAKALSGSAAILSGSREAINQTYLSNLTIHVLAAAMEKARDRLRRDITNREACSTSSYTLSRGLEDIFQYHGACSISVGLAEAAIAVERSQNPGLDAMRNSLAQYAALVRQAEEVGKAGTPTPVAGPMATPDLSSVTATNAKLASAQANVATLTQELDAFAKKAKQDAEAAKASPADAALAATAAASAKARDGKQEELNGAGFQRDALVQQYAGELQRLASSVTFATPAIVAPETRACPFGMGQ</sequence>
<dbReference type="EMBL" id="AP018664">
    <property type="protein sequence ID" value="BBD98791.1"/>
    <property type="molecule type" value="Genomic_DNA"/>
</dbReference>
<protein>
    <recommendedName>
        <fullName evidence="5">Lipoprotein</fullName>
    </recommendedName>
</protein>